<keyword evidence="2" id="KW-0472">Membrane</keyword>
<dbReference type="OrthoDB" id="67549at2759"/>
<feature type="transmembrane region" description="Helical" evidence="2">
    <location>
        <begin position="225"/>
        <end position="245"/>
    </location>
</feature>
<dbReference type="InParanoid" id="T0R0F3"/>
<dbReference type="RefSeq" id="XP_008607082.1">
    <property type="nucleotide sequence ID" value="XM_008608860.1"/>
</dbReference>
<feature type="region of interest" description="Disordered" evidence="1">
    <location>
        <begin position="165"/>
        <end position="197"/>
    </location>
</feature>
<organism evidence="4 5">
    <name type="scientific">Saprolegnia diclina (strain VS20)</name>
    <dbReference type="NCBI Taxonomy" id="1156394"/>
    <lineage>
        <taxon>Eukaryota</taxon>
        <taxon>Sar</taxon>
        <taxon>Stramenopiles</taxon>
        <taxon>Oomycota</taxon>
        <taxon>Saprolegniomycetes</taxon>
        <taxon>Saprolegniales</taxon>
        <taxon>Saprolegniaceae</taxon>
        <taxon>Saprolegnia</taxon>
    </lineage>
</organism>
<keyword evidence="2" id="KW-1133">Transmembrane helix</keyword>
<dbReference type="Proteomes" id="UP000030762">
    <property type="component" value="Unassembled WGS sequence"/>
</dbReference>
<accession>T0R0F3</accession>
<evidence type="ECO:0000256" key="3">
    <source>
        <dbReference type="SAM" id="SignalP"/>
    </source>
</evidence>
<dbReference type="AlphaFoldDB" id="T0R0F3"/>
<feature type="compositionally biased region" description="Polar residues" evidence="1">
    <location>
        <begin position="290"/>
        <end position="301"/>
    </location>
</feature>
<dbReference type="GeneID" id="19943959"/>
<feature type="region of interest" description="Disordered" evidence="1">
    <location>
        <begin position="282"/>
        <end position="331"/>
    </location>
</feature>
<evidence type="ECO:0000313" key="4">
    <source>
        <dbReference type="EMBL" id="EQC39810.1"/>
    </source>
</evidence>
<proteinExistence type="predicted"/>
<evidence type="ECO:0000313" key="5">
    <source>
        <dbReference type="Proteomes" id="UP000030762"/>
    </source>
</evidence>
<dbReference type="eggNOG" id="ENOG502S2TG">
    <property type="taxonomic scope" value="Eukaryota"/>
</dbReference>
<dbReference type="VEuPathDB" id="FungiDB:SDRG_03232"/>
<evidence type="ECO:0000256" key="1">
    <source>
        <dbReference type="SAM" id="MobiDB-lite"/>
    </source>
</evidence>
<protein>
    <recommendedName>
        <fullName evidence="6">EGF-like domain-containing protein</fullName>
    </recommendedName>
</protein>
<feature type="signal peptide" evidence="3">
    <location>
        <begin position="1"/>
        <end position="20"/>
    </location>
</feature>
<keyword evidence="3" id="KW-0732">Signal</keyword>
<dbReference type="OMA" id="CNDQRAS"/>
<evidence type="ECO:0008006" key="6">
    <source>
        <dbReference type="Google" id="ProtNLM"/>
    </source>
</evidence>
<sequence>MRAISVVFALLAALAPPAESADACCAVCLGTLGPATYDVTDFSQCSGKQPGCCFNCAPDATISSPAFQATMAAATWQTVTWADPAKVTKVDLVGTASTTAHSRPQPKGVQVEKDAKGNYIFCLDTAGVILFRGFGKDPTGSACQQMSSELSITVTAGAAGATCASKKPTSSGSGSSAGGGGNSTATPKVTPPPCNPQRGFVNQQNVCECTSDYSGPPECSGQATWKLLVSIAGGVAALFSIVISVRQFMLFRKRKEEERLLATQQERASKDEVEVMAISSGPDYYDAKRTPNNGQGQNQRPAATKSPVPMKPYPVDSHHNMSPRQSREYTL</sequence>
<name>T0R0F3_SAPDV</name>
<gene>
    <name evidence="4" type="ORF">SDRG_03232</name>
</gene>
<feature type="chain" id="PRO_5004583651" description="EGF-like domain-containing protein" evidence="3">
    <location>
        <begin position="21"/>
        <end position="331"/>
    </location>
</feature>
<evidence type="ECO:0000256" key="2">
    <source>
        <dbReference type="SAM" id="Phobius"/>
    </source>
</evidence>
<dbReference type="EMBL" id="JH767138">
    <property type="protein sequence ID" value="EQC39810.1"/>
    <property type="molecule type" value="Genomic_DNA"/>
</dbReference>
<reference evidence="4 5" key="1">
    <citation type="submission" date="2012-04" db="EMBL/GenBank/DDBJ databases">
        <title>The Genome Sequence of Saprolegnia declina VS20.</title>
        <authorList>
            <consortium name="The Broad Institute Genome Sequencing Platform"/>
            <person name="Russ C."/>
            <person name="Nusbaum C."/>
            <person name="Tyler B."/>
            <person name="van West P."/>
            <person name="Dieguez-Uribeondo J."/>
            <person name="de Bruijn I."/>
            <person name="Tripathy S."/>
            <person name="Jiang R."/>
            <person name="Young S.K."/>
            <person name="Zeng Q."/>
            <person name="Gargeya S."/>
            <person name="Fitzgerald M."/>
            <person name="Haas B."/>
            <person name="Abouelleil A."/>
            <person name="Alvarado L."/>
            <person name="Arachchi H.M."/>
            <person name="Berlin A."/>
            <person name="Chapman S.B."/>
            <person name="Goldberg J."/>
            <person name="Griggs A."/>
            <person name="Gujja S."/>
            <person name="Hansen M."/>
            <person name="Howarth C."/>
            <person name="Imamovic A."/>
            <person name="Larimer J."/>
            <person name="McCowen C."/>
            <person name="Montmayeur A."/>
            <person name="Murphy C."/>
            <person name="Neiman D."/>
            <person name="Pearson M."/>
            <person name="Priest M."/>
            <person name="Roberts A."/>
            <person name="Saif S."/>
            <person name="Shea T."/>
            <person name="Sisk P."/>
            <person name="Sykes S."/>
            <person name="Wortman J."/>
            <person name="Nusbaum C."/>
            <person name="Birren B."/>
        </authorList>
    </citation>
    <scope>NUCLEOTIDE SEQUENCE [LARGE SCALE GENOMIC DNA]</scope>
    <source>
        <strain evidence="4 5">VS20</strain>
    </source>
</reference>
<feature type="compositionally biased region" description="Low complexity" evidence="1">
    <location>
        <begin position="165"/>
        <end position="174"/>
    </location>
</feature>
<keyword evidence="5" id="KW-1185">Reference proteome</keyword>
<keyword evidence="2" id="KW-0812">Transmembrane</keyword>